<proteinExistence type="predicted"/>
<organism evidence="2 3">
    <name type="scientific">Shiella aurantiaca</name>
    <dbReference type="NCBI Taxonomy" id="3058365"/>
    <lineage>
        <taxon>Bacteria</taxon>
        <taxon>Pseudomonadati</taxon>
        <taxon>Bacteroidota</taxon>
        <taxon>Cytophagia</taxon>
        <taxon>Cytophagales</taxon>
        <taxon>Shiellaceae</taxon>
        <taxon>Shiella</taxon>
    </lineage>
</organism>
<evidence type="ECO:0000313" key="2">
    <source>
        <dbReference type="EMBL" id="MDN4166864.1"/>
    </source>
</evidence>
<gene>
    <name evidence="2" type="ORF">QWY31_15235</name>
</gene>
<name>A0ABT8F919_9BACT</name>
<evidence type="ECO:0000256" key="1">
    <source>
        <dbReference type="SAM" id="Phobius"/>
    </source>
</evidence>
<evidence type="ECO:0008006" key="4">
    <source>
        <dbReference type="Google" id="ProtNLM"/>
    </source>
</evidence>
<reference evidence="2" key="1">
    <citation type="submission" date="2023-06" db="EMBL/GenBank/DDBJ databases">
        <title>Cytophagales bacterium Strain LB-30, isolated from soil.</title>
        <authorList>
            <person name="Liu B."/>
        </authorList>
    </citation>
    <scope>NUCLEOTIDE SEQUENCE</scope>
    <source>
        <strain evidence="2">LB-30</strain>
    </source>
</reference>
<sequence length="236" mass="26340">MNYLQIIRSDLKIGFRDPLLKIIFFFPLLVIAVAVWIVPQLMVWFPALSSYTLLIMAGAGMQTAIMFGFISGFLHLEEREEFTLQALQVLPLGLDKLLALRMASGSFITLASNMLIFLYSPLVAIDTWKCTILAINSALLAPLISLLIITFSSTRVDGMAKMKIINLVVALPLVSTLFISQWIWLLSPIPSFWVVQSLVNHTHSDIFMAYSTAAVILYILVIGFFAKRLAAKRGNL</sequence>
<dbReference type="EMBL" id="JAUHJS010000008">
    <property type="protein sequence ID" value="MDN4166864.1"/>
    <property type="molecule type" value="Genomic_DNA"/>
</dbReference>
<feature type="transmembrane region" description="Helical" evidence="1">
    <location>
        <begin position="164"/>
        <end position="186"/>
    </location>
</feature>
<feature type="transmembrane region" description="Helical" evidence="1">
    <location>
        <begin position="131"/>
        <end position="152"/>
    </location>
</feature>
<feature type="transmembrane region" description="Helical" evidence="1">
    <location>
        <begin position="20"/>
        <end position="39"/>
    </location>
</feature>
<dbReference type="RefSeq" id="WP_320005399.1">
    <property type="nucleotide sequence ID" value="NZ_JAUHJS010000008.1"/>
</dbReference>
<feature type="transmembrane region" description="Helical" evidence="1">
    <location>
        <begin position="97"/>
        <end position="119"/>
    </location>
</feature>
<feature type="transmembrane region" description="Helical" evidence="1">
    <location>
        <begin position="206"/>
        <end position="226"/>
    </location>
</feature>
<keyword evidence="1" id="KW-0812">Transmembrane</keyword>
<accession>A0ABT8F919</accession>
<comment type="caution">
    <text evidence="2">The sequence shown here is derived from an EMBL/GenBank/DDBJ whole genome shotgun (WGS) entry which is preliminary data.</text>
</comment>
<protein>
    <recommendedName>
        <fullName evidence="4">ABC transporter permease</fullName>
    </recommendedName>
</protein>
<evidence type="ECO:0000313" key="3">
    <source>
        <dbReference type="Proteomes" id="UP001168552"/>
    </source>
</evidence>
<keyword evidence="3" id="KW-1185">Reference proteome</keyword>
<keyword evidence="1" id="KW-0472">Membrane</keyword>
<keyword evidence="1" id="KW-1133">Transmembrane helix</keyword>
<feature type="transmembrane region" description="Helical" evidence="1">
    <location>
        <begin position="51"/>
        <end position="76"/>
    </location>
</feature>
<dbReference type="Proteomes" id="UP001168552">
    <property type="component" value="Unassembled WGS sequence"/>
</dbReference>